<dbReference type="CDD" id="cd15491">
    <property type="entry name" value="selB_III"/>
    <property type="match status" value="1"/>
</dbReference>
<dbReference type="RefSeq" id="WP_011138747.1">
    <property type="nucleotide sequence ID" value="NC_005090.1"/>
</dbReference>
<evidence type="ECO:0000313" key="8">
    <source>
        <dbReference type="Proteomes" id="UP000000422"/>
    </source>
</evidence>
<dbReference type="KEGG" id="wsu:WS0839"/>
<dbReference type="Pfam" id="PF00009">
    <property type="entry name" value="GTP_EFTU"/>
    <property type="match status" value="1"/>
</dbReference>
<keyword evidence="2" id="KW-0963">Cytoplasm</keyword>
<dbReference type="PANTHER" id="PTHR43721:SF22">
    <property type="entry name" value="ELONGATION FACTOR TU, MITOCHONDRIAL"/>
    <property type="match status" value="1"/>
</dbReference>
<dbReference type="PROSITE" id="PS51722">
    <property type="entry name" value="G_TR_2"/>
    <property type="match status" value="1"/>
</dbReference>
<dbReference type="eggNOG" id="COG3276">
    <property type="taxonomic scope" value="Bacteria"/>
</dbReference>
<dbReference type="InterPro" id="IPR015191">
    <property type="entry name" value="SelB_WHD4"/>
</dbReference>
<dbReference type="GO" id="GO:0003924">
    <property type="term" value="F:GTPase activity"/>
    <property type="evidence" value="ECO:0007669"/>
    <property type="project" value="InterPro"/>
</dbReference>
<dbReference type="HOGENOM" id="CLU_023030_3_1_7"/>
<dbReference type="Gene3D" id="1.10.10.10">
    <property type="entry name" value="Winged helix-like DNA-binding domain superfamily/Winged helix DNA-binding domain"/>
    <property type="match status" value="1"/>
</dbReference>
<dbReference type="SUPFAM" id="SSF50447">
    <property type="entry name" value="Translation proteins"/>
    <property type="match status" value="1"/>
</dbReference>
<dbReference type="PANTHER" id="PTHR43721">
    <property type="entry name" value="ELONGATION FACTOR TU-RELATED"/>
    <property type="match status" value="1"/>
</dbReference>
<name>Q7M9L2_WOLSU</name>
<dbReference type="STRING" id="273121.WS0839"/>
<organism evidence="8">
    <name type="scientific">Wolinella succinogenes (strain ATCC 29543 / DSM 1740 / CCUG 13145 / JCM 31913 / LMG 7466 / NCTC 11488 / FDC 602W)</name>
    <name type="common">Vibrio succinogenes</name>
    <dbReference type="NCBI Taxonomy" id="273121"/>
    <lineage>
        <taxon>Bacteria</taxon>
        <taxon>Pseudomonadati</taxon>
        <taxon>Campylobacterota</taxon>
        <taxon>Epsilonproteobacteria</taxon>
        <taxon>Campylobacterales</taxon>
        <taxon>Helicobacteraceae</taxon>
        <taxon>Wolinella</taxon>
    </lineage>
</organism>
<evidence type="ECO:0000256" key="4">
    <source>
        <dbReference type="ARBA" id="ARBA00022917"/>
    </source>
</evidence>
<dbReference type="GO" id="GO:0003723">
    <property type="term" value="F:RNA binding"/>
    <property type="evidence" value="ECO:0007669"/>
    <property type="project" value="InterPro"/>
</dbReference>
<dbReference type="InterPro" id="IPR031157">
    <property type="entry name" value="G_TR_CS"/>
</dbReference>
<evidence type="ECO:0000256" key="5">
    <source>
        <dbReference type="ARBA" id="ARBA00023134"/>
    </source>
</evidence>
<dbReference type="InterPro" id="IPR036390">
    <property type="entry name" value="WH_DNA-bd_sf"/>
</dbReference>
<comment type="subcellular location">
    <subcellularLocation>
        <location evidence="1">Cytoplasm</location>
    </subcellularLocation>
</comment>
<dbReference type="InterPro" id="IPR050055">
    <property type="entry name" value="EF-Tu_GTPase"/>
</dbReference>
<dbReference type="NCBIfam" id="TIGR00231">
    <property type="entry name" value="small_GTP"/>
    <property type="match status" value="1"/>
</dbReference>
<keyword evidence="7" id="KW-0251">Elongation factor</keyword>
<evidence type="ECO:0000256" key="1">
    <source>
        <dbReference type="ARBA" id="ARBA00004496"/>
    </source>
</evidence>
<dbReference type="InterPro" id="IPR000795">
    <property type="entry name" value="T_Tr_GTP-bd_dom"/>
</dbReference>
<dbReference type="CDD" id="cd03696">
    <property type="entry name" value="SelB_II"/>
    <property type="match status" value="1"/>
</dbReference>
<keyword evidence="4" id="KW-0648">Protein biosynthesis</keyword>
<feature type="domain" description="Tr-type G" evidence="6">
    <location>
        <begin position="1"/>
        <end position="172"/>
    </location>
</feature>
<evidence type="ECO:0000256" key="2">
    <source>
        <dbReference type="ARBA" id="ARBA00022490"/>
    </source>
</evidence>
<sequence>MESYIVGTAGHIDHGKTALIRALNGFEGDTTPEEKKRGITVDLSFSNLFLREKNIAFIDVPGHEKLVKNMIAGAFGFDAMLLVVSAVEGIKPQTLEHLHIAHLLEIPTLIVALTKSDLVDQETLLKRESEILNTLKTLPSLHLHRLLSVSIYDPDSLERLKESLYELSKPATRDLGFFRYYIDRSFSIKGAGCVVSGTVLSGKVEQNQKIWCCELQKPLAIRGIEVHGSYTQSALPSQRAALNLTGVSHTELERGFLLTQKGYLRGFDRIDVEIFPLEPLSHQLQVQLFIGSKKVEAKILLLEENPTHPNALLATLKCDTPLFALFGERFILREAGRTLGGGKVLNPIAESMKKRQKLELLNALRQEDFAQAFRILLSAHKRGFGIISTLQRFAISQQEALEIAKSLPEAFVDEKELVLFPQESLQILQEEVKALLKKNKKALLSPASLGLKAPWASEALLSLSLARLEQEGVITLEGGLYLAPDSGIVSIEEYLEETLYKILEKQGVAPEAPYNLYDSLDIDRKSGDNALKRLTSAQKVIRLAHNLFITSESLRGVLELMRRIIKEEGYIEINNLKAHLPLSRKYLIAYLEYLDLFSDIRKEENKRVFR</sequence>
<dbReference type="Proteomes" id="UP000000422">
    <property type="component" value="Chromosome"/>
</dbReference>
<keyword evidence="8" id="KW-1185">Reference proteome</keyword>
<dbReference type="InterPro" id="IPR027417">
    <property type="entry name" value="P-loop_NTPase"/>
</dbReference>
<dbReference type="SUPFAM" id="SSF52540">
    <property type="entry name" value="P-loop containing nucleoside triphosphate hydrolases"/>
    <property type="match status" value="1"/>
</dbReference>
<dbReference type="EMBL" id="BX571659">
    <property type="protein sequence ID" value="CAE09950.1"/>
    <property type="molecule type" value="Genomic_DNA"/>
</dbReference>
<keyword evidence="3" id="KW-0547">Nucleotide-binding</keyword>
<dbReference type="InterPro" id="IPR009000">
    <property type="entry name" value="Transl_B-barrel_sf"/>
</dbReference>
<dbReference type="GO" id="GO:0005737">
    <property type="term" value="C:cytoplasm"/>
    <property type="evidence" value="ECO:0007669"/>
    <property type="project" value="UniProtKB-SubCell"/>
</dbReference>
<dbReference type="InterPro" id="IPR009001">
    <property type="entry name" value="Transl_elong_EF1A/Init_IF2_C"/>
</dbReference>
<keyword evidence="5" id="KW-0342">GTP-binding</keyword>
<dbReference type="GO" id="GO:0003746">
    <property type="term" value="F:translation elongation factor activity"/>
    <property type="evidence" value="ECO:0007669"/>
    <property type="project" value="UniProtKB-KW"/>
</dbReference>
<dbReference type="NCBIfam" id="TIGR00475">
    <property type="entry name" value="selB"/>
    <property type="match status" value="1"/>
</dbReference>
<dbReference type="InterPro" id="IPR057335">
    <property type="entry name" value="Beta-barrel_SelB"/>
</dbReference>
<dbReference type="InterPro" id="IPR005225">
    <property type="entry name" value="Small_GTP-bd"/>
</dbReference>
<reference evidence="7 8" key="1">
    <citation type="journal article" date="2003" name="Proc. Natl. Acad. Sci. U.S.A.">
        <title>Complete genome sequence and analysis of Wolinella succinogenes.</title>
        <authorList>
            <person name="Baar C."/>
            <person name="Eppinger M."/>
            <person name="Raddatz G."/>
            <person name="Simon JM."/>
            <person name="Lanz C."/>
            <person name="Klimmek O."/>
            <person name="Nandakumar R."/>
            <person name="Gross R."/>
            <person name="Rosinus A."/>
            <person name="Keller H."/>
            <person name="Jagtap P."/>
            <person name="Linke B."/>
            <person name="Meyer F."/>
            <person name="Lederer H."/>
            <person name="Schuster S.C."/>
        </authorList>
    </citation>
    <scope>NUCLEOTIDE SEQUENCE [LARGE SCALE GENOMIC DNA]</scope>
    <source>
        <strain evidence="8">ATCC 29543 / DSM 1740 / CCUG 13145 / JCM 31913 / LMG 7466 / NCTC 11488 / FDC 602W</strain>
    </source>
</reference>
<protein>
    <submittedName>
        <fullName evidence="7">PUTATIVE SELENOCYSTEINE-SPECIFIC ELONGATION FACTOR</fullName>
    </submittedName>
</protein>
<evidence type="ECO:0000256" key="3">
    <source>
        <dbReference type="ARBA" id="ARBA00022741"/>
    </source>
</evidence>
<dbReference type="AlphaFoldDB" id="Q7M9L2"/>
<evidence type="ECO:0000313" key="7">
    <source>
        <dbReference type="EMBL" id="CAE09950.1"/>
    </source>
</evidence>
<dbReference type="PROSITE" id="PS00301">
    <property type="entry name" value="G_TR_1"/>
    <property type="match status" value="1"/>
</dbReference>
<dbReference type="Pfam" id="PF25461">
    <property type="entry name" value="Beta-barrel_SelB"/>
    <property type="match status" value="1"/>
</dbReference>
<dbReference type="InterPro" id="IPR036388">
    <property type="entry name" value="WH-like_DNA-bd_sf"/>
</dbReference>
<proteinExistence type="predicted"/>
<evidence type="ECO:0000259" key="6">
    <source>
        <dbReference type="PROSITE" id="PS51722"/>
    </source>
</evidence>
<accession>Q7M9L2</accession>
<dbReference type="SUPFAM" id="SSF46785">
    <property type="entry name" value="Winged helix' DNA-binding domain"/>
    <property type="match status" value="1"/>
</dbReference>
<dbReference type="CDD" id="cd04171">
    <property type="entry name" value="SelB"/>
    <property type="match status" value="1"/>
</dbReference>
<dbReference type="GO" id="GO:0005525">
    <property type="term" value="F:GTP binding"/>
    <property type="evidence" value="ECO:0007669"/>
    <property type="project" value="UniProtKB-KW"/>
</dbReference>
<dbReference type="Gene3D" id="3.40.50.300">
    <property type="entry name" value="P-loop containing nucleotide triphosphate hydrolases"/>
    <property type="match status" value="1"/>
</dbReference>
<dbReference type="Gene3D" id="2.40.30.10">
    <property type="entry name" value="Translation factors"/>
    <property type="match status" value="1"/>
</dbReference>
<gene>
    <name evidence="7" type="primary">SELB</name>
    <name evidence="7" type="ordered locus">WS0839</name>
</gene>
<dbReference type="SUPFAM" id="SSF50465">
    <property type="entry name" value="EF-Tu/eEF-1alpha/eIF2-gamma C-terminal domain"/>
    <property type="match status" value="1"/>
</dbReference>
<dbReference type="GO" id="GO:0001514">
    <property type="term" value="P:selenocysteine incorporation"/>
    <property type="evidence" value="ECO:0007669"/>
    <property type="project" value="InterPro"/>
</dbReference>
<dbReference type="InterPro" id="IPR004535">
    <property type="entry name" value="Transl_elong_SelB"/>
</dbReference>
<dbReference type="Pfam" id="PF09107">
    <property type="entry name" value="WHD_3rd_SelB"/>
    <property type="match status" value="1"/>
</dbReference>